<dbReference type="GO" id="GO:0008483">
    <property type="term" value="F:transaminase activity"/>
    <property type="evidence" value="ECO:0007669"/>
    <property type="project" value="UniProtKB-KW"/>
</dbReference>
<dbReference type="InterPro" id="IPR015424">
    <property type="entry name" value="PyrdxlP-dep_Trfase"/>
</dbReference>
<dbReference type="GO" id="GO:0042802">
    <property type="term" value="F:identical protein binding"/>
    <property type="evidence" value="ECO:0007669"/>
    <property type="project" value="TreeGrafter"/>
</dbReference>
<gene>
    <name evidence="7" type="ORF">C1O66_04400</name>
</gene>
<dbReference type="EMBL" id="POSP01000003">
    <property type="protein sequence ID" value="PND36852.1"/>
    <property type="molecule type" value="Genomic_DNA"/>
</dbReference>
<keyword evidence="4" id="KW-0521">NADP</keyword>
<evidence type="ECO:0000256" key="3">
    <source>
        <dbReference type="ARBA" id="ARBA00022679"/>
    </source>
</evidence>
<dbReference type="Pfam" id="PF01488">
    <property type="entry name" value="Shikimate_DH"/>
    <property type="match status" value="1"/>
</dbReference>
<evidence type="ECO:0000256" key="1">
    <source>
        <dbReference type="ARBA" id="ARBA00001933"/>
    </source>
</evidence>
<protein>
    <submittedName>
        <fullName evidence="7">Pyridoxalphosphate dependent aminotransferase</fullName>
    </submittedName>
</protein>
<dbReference type="InterPro" id="IPR036291">
    <property type="entry name" value="NAD(P)-bd_dom_sf"/>
</dbReference>
<dbReference type="Gene3D" id="3.40.50.720">
    <property type="entry name" value="NAD(P)-binding Rossmann-like Domain"/>
    <property type="match status" value="1"/>
</dbReference>
<dbReference type="InterPro" id="IPR015422">
    <property type="entry name" value="PyrdxlP-dep_Trfase_small"/>
</dbReference>
<dbReference type="PANTHER" id="PTHR11986">
    <property type="entry name" value="AMINOTRANSFERASE CLASS III"/>
    <property type="match status" value="1"/>
</dbReference>
<evidence type="ECO:0000256" key="5">
    <source>
        <dbReference type="ARBA" id="ARBA00022898"/>
    </source>
</evidence>
<organism evidence="7 8">
    <name type="scientific">Kinneretia aquatilis</name>
    <dbReference type="NCBI Taxonomy" id="2070761"/>
    <lineage>
        <taxon>Bacteria</taxon>
        <taxon>Pseudomonadati</taxon>
        <taxon>Pseudomonadota</taxon>
        <taxon>Betaproteobacteria</taxon>
        <taxon>Burkholderiales</taxon>
        <taxon>Sphaerotilaceae</taxon>
        <taxon>Roseateles</taxon>
    </lineage>
</organism>
<dbReference type="Proteomes" id="UP000235916">
    <property type="component" value="Unassembled WGS sequence"/>
</dbReference>
<dbReference type="InterPro" id="IPR015421">
    <property type="entry name" value="PyrdxlP-dep_Trfase_major"/>
</dbReference>
<comment type="cofactor">
    <cofactor evidence="1">
        <name>pyridoxal 5'-phosphate</name>
        <dbReference type="ChEBI" id="CHEBI:597326"/>
    </cofactor>
</comment>
<dbReference type="GO" id="GO:0030170">
    <property type="term" value="F:pyridoxal phosphate binding"/>
    <property type="evidence" value="ECO:0007669"/>
    <property type="project" value="InterPro"/>
</dbReference>
<keyword evidence="8" id="KW-1185">Reference proteome</keyword>
<dbReference type="RefSeq" id="WP_102766774.1">
    <property type="nucleotide sequence ID" value="NZ_POSP01000003.1"/>
</dbReference>
<accession>A0A2N8KTW4</accession>
<keyword evidence="5" id="KW-0663">Pyridoxal phosphate</keyword>
<keyword evidence="3 7" id="KW-0808">Transferase</keyword>
<evidence type="ECO:0000256" key="2">
    <source>
        <dbReference type="ARBA" id="ARBA00022576"/>
    </source>
</evidence>
<dbReference type="Pfam" id="PF00202">
    <property type="entry name" value="Aminotran_3"/>
    <property type="match status" value="1"/>
</dbReference>
<sequence length="938" mass="102361">MASMVGQATLGKEELLETAGLMVEFTRARGDHLYYLDENGKERQVLDLVGGFGSTLLGHNHPELVELLTRCLAQQRPVHAQGSRRQQASELKQALADYLHQHSGERYKIYLLNTGTEAVEAAIKHARYAYAQRMEAMSDACAANARELQIRLERGEIQIDAPLLQQAERLLQHEPLDHVDALLSAVNQRNLQALATAPLMAALPYAFHGKTLGSLALTWNRDARLAFVRNNPDALFVHEPSQFLAQLREHSVSVYQFEFQPLRLVERRLPRLAGLIYEPLRGEGGILELDAEFRTLLQALREHHPEVALIADEVQCGLGRTGRPIESAAQGLPADYLTFAKSLGGGLCKISALAVRESLQHREFGMLHSSTFAEDDLSARVALRSLEILQRDAVAQRCASLGEALLEGLQALQRAHPELIRAVRGRGCMLGLELQDLSEHRSPLLASLAQEQLLGMVCAGHLLHAHGLRVLPSLGRRSVLRIQPSAYLQPADLQQALQAFRALFETLAQGNLQSLLAHMLSSGFTPLVLPAARTGSGAESLAPAGSATAVERIGFLAHLIDAQSLREWEPGLAGLSDEQLSELCSRVQCAMEPQLIASRRVRSPLGREVELRLYGIMMDSESIAADIRFHRAQQIRRQVQHAYQRARDEGCGLVGFGGYTSIVTANCIDFEYEHPPVTSGNALTVAASLAATRSSAARMGLVSSEAVVAVVGAAGNIGQVQALLLAAQCRRLILLGRPGHEARLAQVRRDIASELLQQPLPSIDAASTWARALREWRQAQQGTPDLAQLDTWLAQQAWVQLSTSLDACREADIVISASSSPQPVLRAEHFATDRPVLVCDVAVPGDVDADSVQALPQLRLIRGGVVRLPMAPELELPGMQLDPGLIFACAAETLLLGLSGIRADFSKGPVRPEQVREIEGLARLHGFEIDHEKRVGAF</sequence>
<dbReference type="InterPro" id="IPR050103">
    <property type="entry name" value="Class-III_PLP-dep_AT"/>
</dbReference>
<evidence type="ECO:0000259" key="6">
    <source>
        <dbReference type="Pfam" id="PF01488"/>
    </source>
</evidence>
<dbReference type="OrthoDB" id="3398487at2"/>
<reference evidence="7 8" key="1">
    <citation type="submission" date="2018-01" db="EMBL/GenBank/DDBJ databases">
        <title>Draft genome sequence of Paucibacter aquatile CR182 isolated from freshwater of the Nakdong River.</title>
        <authorList>
            <person name="Choi A."/>
            <person name="Chung E.J."/>
        </authorList>
    </citation>
    <scope>NUCLEOTIDE SEQUENCE [LARGE SCALE GENOMIC DNA]</scope>
    <source>
        <strain evidence="7 8">CR182</strain>
    </source>
</reference>
<dbReference type="InterPro" id="IPR006151">
    <property type="entry name" value="Shikm_DH/Glu-tRNA_Rdtase"/>
</dbReference>
<name>A0A2N8KTW4_9BURK</name>
<dbReference type="SUPFAM" id="SSF51735">
    <property type="entry name" value="NAD(P)-binding Rossmann-fold domains"/>
    <property type="match status" value="1"/>
</dbReference>
<dbReference type="InterPro" id="IPR005814">
    <property type="entry name" value="Aminotrans_3"/>
</dbReference>
<proteinExistence type="predicted"/>
<keyword evidence="2 7" id="KW-0032">Aminotransferase</keyword>
<dbReference type="AlphaFoldDB" id="A0A2N8KTW4"/>
<feature type="domain" description="Quinate/shikimate 5-dehydrogenase/glutamyl-tRNA reductase" evidence="6">
    <location>
        <begin position="798"/>
        <end position="859"/>
    </location>
</feature>
<dbReference type="SUPFAM" id="SSF53383">
    <property type="entry name" value="PLP-dependent transferases"/>
    <property type="match status" value="1"/>
</dbReference>
<evidence type="ECO:0000256" key="4">
    <source>
        <dbReference type="ARBA" id="ARBA00022857"/>
    </source>
</evidence>
<dbReference type="Gene3D" id="3.40.640.10">
    <property type="entry name" value="Type I PLP-dependent aspartate aminotransferase-like (Major domain)"/>
    <property type="match status" value="2"/>
</dbReference>
<dbReference type="PANTHER" id="PTHR11986:SF79">
    <property type="entry name" value="ACETYLORNITHINE AMINOTRANSFERASE, MITOCHONDRIAL"/>
    <property type="match status" value="1"/>
</dbReference>
<evidence type="ECO:0000313" key="7">
    <source>
        <dbReference type="EMBL" id="PND36852.1"/>
    </source>
</evidence>
<dbReference type="Gene3D" id="3.90.1150.10">
    <property type="entry name" value="Aspartate Aminotransferase, domain 1"/>
    <property type="match status" value="2"/>
</dbReference>
<evidence type="ECO:0000313" key="8">
    <source>
        <dbReference type="Proteomes" id="UP000235916"/>
    </source>
</evidence>
<comment type="caution">
    <text evidence="7">The sequence shown here is derived from an EMBL/GenBank/DDBJ whole genome shotgun (WGS) entry which is preliminary data.</text>
</comment>